<sequence length="456" mass="50404">MTSLPDETFSDVSSVPTNSVPIVSRFFSATRGTSVPCHSTTDFYDDAGDCMECSERSVYMMHHPEVFDYDAVVSQDTSFGSHSTVAMKSAVEQKPKPRRRMQRAPQPIVICTAAQMKTAGFFSAQYEQIYSATACNRKMAKWTKPSNAPMFSVTVCCLTVRQATSTNVNRQNIAPTKYVAPLALPTTTSADLIPAHFKKITPIAEKTIMEKALEIDEDEESFVAERAFIELEEDDEETPVVEVEEDVVEAVAEAVDAVPLQLSEELMQKLANELLRYLKNGPAGDVKTASIVESTACKTSLRKSTPAKRRSKANRSNMNSSNSRSRMNSSMVSSSKMNNSKANSSHGLRTNKSKRFRLRDESLLLNDESDVEGTVSAWMECMQIAKSDVPMAPSEIDKPHNTLVEMEVIERAKEAAIHLPNDERDAVLLQLLELCDSITNQLNANCLGDDISTIDI</sequence>
<organism evidence="2 3">
    <name type="scientific">Steinernema hermaphroditum</name>
    <dbReference type="NCBI Taxonomy" id="289476"/>
    <lineage>
        <taxon>Eukaryota</taxon>
        <taxon>Metazoa</taxon>
        <taxon>Ecdysozoa</taxon>
        <taxon>Nematoda</taxon>
        <taxon>Chromadorea</taxon>
        <taxon>Rhabditida</taxon>
        <taxon>Tylenchina</taxon>
        <taxon>Panagrolaimomorpha</taxon>
        <taxon>Strongyloidoidea</taxon>
        <taxon>Steinernematidae</taxon>
        <taxon>Steinernema</taxon>
    </lineage>
</organism>
<reference evidence="2" key="1">
    <citation type="submission" date="2023-06" db="EMBL/GenBank/DDBJ databases">
        <title>Genomic analysis of the entomopathogenic nematode Steinernema hermaphroditum.</title>
        <authorList>
            <person name="Schwarz E.M."/>
            <person name="Heppert J.K."/>
            <person name="Baniya A."/>
            <person name="Schwartz H.T."/>
            <person name="Tan C.-H."/>
            <person name="Antoshechkin I."/>
            <person name="Sternberg P.W."/>
            <person name="Goodrich-Blair H."/>
            <person name="Dillman A.R."/>
        </authorList>
    </citation>
    <scope>NUCLEOTIDE SEQUENCE</scope>
    <source>
        <strain evidence="2">PS9179</strain>
        <tissue evidence="2">Whole animal</tissue>
    </source>
</reference>
<accession>A0AA39IS83</accession>
<gene>
    <name evidence="2" type="ORF">QR680_011011</name>
</gene>
<evidence type="ECO:0000313" key="3">
    <source>
        <dbReference type="Proteomes" id="UP001175271"/>
    </source>
</evidence>
<dbReference type="Proteomes" id="UP001175271">
    <property type="component" value="Unassembled WGS sequence"/>
</dbReference>
<feature type="compositionally biased region" description="Low complexity" evidence="1">
    <location>
        <begin position="314"/>
        <end position="345"/>
    </location>
</feature>
<comment type="caution">
    <text evidence="2">The sequence shown here is derived from an EMBL/GenBank/DDBJ whole genome shotgun (WGS) entry which is preliminary data.</text>
</comment>
<name>A0AA39IS83_9BILA</name>
<keyword evidence="3" id="KW-1185">Reference proteome</keyword>
<dbReference type="AlphaFoldDB" id="A0AA39IS83"/>
<evidence type="ECO:0000313" key="2">
    <source>
        <dbReference type="EMBL" id="KAK0428801.1"/>
    </source>
</evidence>
<proteinExistence type="predicted"/>
<dbReference type="EMBL" id="JAUCMV010000001">
    <property type="protein sequence ID" value="KAK0428801.1"/>
    <property type="molecule type" value="Genomic_DNA"/>
</dbReference>
<feature type="region of interest" description="Disordered" evidence="1">
    <location>
        <begin position="297"/>
        <end position="353"/>
    </location>
</feature>
<protein>
    <submittedName>
        <fullName evidence="2">Uncharacterized protein</fullName>
    </submittedName>
</protein>
<evidence type="ECO:0000256" key="1">
    <source>
        <dbReference type="SAM" id="MobiDB-lite"/>
    </source>
</evidence>